<dbReference type="Proteomes" id="UP000662873">
    <property type="component" value="Chromosome"/>
</dbReference>
<dbReference type="GO" id="GO:0005198">
    <property type="term" value="F:structural molecule activity"/>
    <property type="evidence" value="ECO:0007669"/>
    <property type="project" value="UniProtKB-UniRule"/>
</dbReference>
<keyword evidence="3 5" id="KW-0964">Secreted</keyword>
<dbReference type="Gene3D" id="1.20.1330.10">
    <property type="entry name" value="f41 fragment of flagellin, N-terminal domain"/>
    <property type="match status" value="2"/>
</dbReference>
<dbReference type="EMBL" id="AP021858">
    <property type="protein sequence ID" value="BBO23091.1"/>
    <property type="molecule type" value="Genomic_DNA"/>
</dbReference>
<evidence type="ECO:0000256" key="2">
    <source>
        <dbReference type="ARBA" id="ARBA00020110"/>
    </source>
</evidence>
<proteinExistence type="inferred from homology"/>
<evidence type="ECO:0000256" key="3">
    <source>
        <dbReference type="ARBA" id="ARBA00022525"/>
    </source>
</evidence>
<dbReference type="InterPro" id="IPR001029">
    <property type="entry name" value="Flagellin_N"/>
</dbReference>
<comment type="similarity">
    <text evidence="1 5">Belongs to the bacterial flagellin family.</text>
</comment>
<gene>
    <name evidence="8" type="ORF">NPRO_06860</name>
</gene>
<dbReference type="PANTHER" id="PTHR42792:SF2">
    <property type="entry name" value="FLAGELLIN"/>
    <property type="match status" value="1"/>
</dbReference>
<dbReference type="InterPro" id="IPR010810">
    <property type="entry name" value="Flagellin_hook_IN_motif"/>
</dbReference>
<dbReference type="InterPro" id="IPR046358">
    <property type="entry name" value="Flagellin_C"/>
</dbReference>
<comment type="subcellular location">
    <subcellularLocation>
        <location evidence="5">Secreted</location>
    </subcellularLocation>
    <subcellularLocation>
        <location evidence="5">Bacterial flagellum</location>
    </subcellularLocation>
</comment>
<feature type="domain" description="Flagellin C-terminal" evidence="7">
    <location>
        <begin position="419"/>
        <end position="505"/>
    </location>
</feature>
<evidence type="ECO:0000256" key="1">
    <source>
        <dbReference type="ARBA" id="ARBA00005709"/>
    </source>
</evidence>
<keyword evidence="8" id="KW-0966">Cell projection</keyword>
<reference evidence="8" key="1">
    <citation type="journal article" name="DNA Res.">
        <title>The physiological potential of anammox bacteria as revealed by their core genome structure.</title>
        <authorList>
            <person name="Okubo T."/>
            <person name="Toyoda A."/>
            <person name="Fukuhara K."/>
            <person name="Uchiyama I."/>
            <person name="Harigaya Y."/>
            <person name="Kuroiwa M."/>
            <person name="Suzuki T."/>
            <person name="Murakami Y."/>
            <person name="Suwa Y."/>
            <person name="Takami H."/>
        </authorList>
    </citation>
    <scope>NUCLEOTIDE SEQUENCE</scope>
    <source>
        <strain evidence="8">317325-2</strain>
    </source>
</reference>
<evidence type="ECO:0000259" key="7">
    <source>
        <dbReference type="Pfam" id="PF00700"/>
    </source>
</evidence>
<protein>
    <recommendedName>
        <fullName evidence="2 5">Flagellin</fullName>
    </recommendedName>
</protein>
<keyword evidence="8" id="KW-0282">Flagellum</keyword>
<dbReference type="PANTHER" id="PTHR42792">
    <property type="entry name" value="FLAGELLIN"/>
    <property type="match status" value="1"/>
</dbReference>
<dbReference type="InterPro" id="IPR042187">
    <property type="entry name" value="Flagellin_C_sub2"/>
</dbReference>
<dbReference type="AlphaFoldDB" id="A0A809S8P5"/>
<dbReference type="GO" id="GO:0009288">
    <property type="term" value="C:bacterial-type flagellum"/>
    <property type="evidence" value="ECO:0007669"/>
    <property type="project" value="UniProtKB-SubCell"/>
</dbReference>
<dbReference type="PRINTS" id="PR00207">
    <property type="entry name" value="FLAGELLIN"/>
</dbReference>
<feature type="domain" description="Flagellin N-terminal" evidence="6">
    <location>
        <begin position="29"/>
        <end position="166"/>
    </location>
</feature>
<organism evidence="8 9">
    <name type="scientific">Candidatus Nitrosymbiomonas proteolyticus</name>
    <dbReference type="NCBI Taxonomy" id="2608984"/>
    <lineage>
        <taxon>Bacteria</taxon>
        <taxon>Bacillati</taxon>
        <taxon>Armatimonadota</taxon>
        <taxon>Armatimonadota incertae sedis</taxon>
        <taxon>Candidatus Nitrosymbiomonas</taxon>
    </lineage>
</organism>
<dbReference type="SUPFAM" id="SSF64518">
    <property type="entry name" value="Phase 1 flagellin"/>
    <property type="match status" value="1"/>
</dbReference>
<name>A0A809S8P5_9BACT</name>
<evidence type="ECO:0000256" key="4">
    <source>
        <dbReference type="ARBA" id="ARBA00023143"/>
    </source>
</evidence>
<dbReference type="Pfam" id="PF00700">
    <property type="entry name" value="Flagellin_C"/>
    <property type="match status" value="1"/>
</dbReference>
<keyword evidence="8" id="KW-0969">Cilium</keyword>
<evidence type="ECO:0000313" key="8">
    <source>
        <dbReference type="EMBL" id="BBO23091.1"/>
    </source>
</evidence>
<evidence type="ECO:0000259" key="6">
    <source>
        <dbReference type="Pfam" id="PF00669"/>
    </source>
</evidence>
<comment type="function">
    <text evidence="5">Flagellin is the subunit protein which polymerizes to form the filaments of bacterial flagella.</text>
</comment>
<dbReference type="Pfam" id="PF07196">
    <property type="entry name" value="Flagellin_IN"/>
    <property type="match status" value="1"/>
</dbReference>
<evidence type="ECO:0000256" key="5">
    <source>
        <dbReference type="RuleBase" id="RU362073"/>
    </source>
</evidence>
<dbReference type="Gene3D" id="6.10.10.10">
    <property type="entry name" value="Flagellar export chaperone, C-terminal domain"/>
    <property type="match status" value="1"/>
</dbReference>
<evidence type="ECO:0000313" key="9">
    <source>
        <dbReference type="Proteomes" id="UP000662873"/>
    </source>
</evidence>
<sequence>MGHGREISPRGAIAGQTFDITEEQMSFRVNTNVAAMNALRNVGNSSVEFGKSITRLSTGLRINSAADDPAGLIISESFRAQIGGIDQAIRNNQDAVNFAKTAEGALDEVNRLLRDARTLSLAAANSGTMTSAQIQANQNQLTSIINSVSRISEQTQYGTKKLLDGSSGVTASITGSSNVGSMYFGGSFNSAAINTNSLVTVAVTTAATRAVITGSVTFTFATGTVSAGSFAINGRTFTTSATDTVQDVVNQINAASSTTGVSAIWSSGTGVVLKADSYGSIGNFSLSDANGVLNTAGTSNATGTNAIASVFIDSNGSTSGGLATVTFTGGRMQQNGLVLTDSSGNRIVLTEAGNAASADFTAGNLVVGSSQFQVGANAGQSAALSLQNFAASELGKNVVAGLNLSNLDITTTSGATDALKVIDAAIEEISRSRGDIGNFQRNTIESTIRSLGVARETLSATESSIRDVDVAFEMTNFTKLQILQQSGLAVLAQANMAPSSVLSLIG</sequence>
<dbReference type="Pfam" id="PF00669">
    <property type="entry name" value="Flagellin_N"/>
    <property type="match status" value="1"/>
</dbReference>
<accession>A0A809S8P5</accession>
<dbReference type="GO" id="GO:0005576">
    <property type="term" value="C:extracellular region"/>
    <property type="evidence" value="ECO:0007669"/>
    <property type="project" value="UniProtKB-SubCell"/>
</dbReference>
<dbReference type="InterPro" id="IPR001492">
    <property type="entry name" value="Flagellin"/>
</dbReference>
<keyword evidence="4 5" id="KW-0975">Bacterial flagellum</keyword>
<dbReference type="KEGG" id="npy:NPRO_06860"/>